<gene>
    <name evidence="3" type="ORF">ACHAWO_007345</name>
</gene>
<accession>A0ABD3P8G2</accession>
<feature type="region of interest" description="Disordered" evidence="1">
    <location>
        <begin position="67"/>
        <end position="110"/>
    </location>
</feature>
<keyword evidence="2" id="KW-0732">Signal</keyword>
<dbReference type="EMBL" id="JALLPJ020000739">
    <property type="protein sequence ID" value="KAL3784091.1"/>
    <property type="molecule type" value="Genomic_DNA"/>
</dbReference>
<protein>
    <submittedName>
        <fullName evidence="3">Uncharacterized protein</fullName>
    </submittedName>
</protein>
<comment type="caution">
    <text evidence="3">The sequence shown here is derived from an EMBL/GenBank/DDBJ whole genome shotgun (WGS) entry which is preliminary data.</text>
</comment>
<evidence type="ECO:0000256" key="2">
    <source>
        <dbReference type="SAM" id="SignalP"/>
    </source>
</evidence>
<proteinExistence type="predicted"/>
<evidence type="ECO:0000313" key="3">
    <source>
        <dbReference type="EMBL" id="KAL3784091.1"/>
    </source>
</evidence>
<keyword evidence="4" id="KW-1185">Reference proteome</keyword>
<evidence type="ECO:0000313" key="4">
    <source>
        <dbReference type="Proteomes" id="UP001530400"/>
    </source>
</evidence>
<name>A0ABD3P8G2_9STRA</name>
<sequence length="466" mass="50343">MLRSYFVLSAVALLRSSNALAPSVYITSQTHVQHVVSSTVLHGTKRRGRLGNNIAVNEDGKISKIMTKKEKQKLGNSKMSRSTNDKSEISPLLAEWAKGDDTKTNGSTATVASAETASVFTPFDDEEDSGRGKKRKTNSATVTLVNSAKVDQILGNIEEMLSTTNCDIPNLLSEITSLIDLQSQTMPALKSIMAKKPLKDDENQPNYRLAWAGSDKAICHIGTALHKVPLARLQEIFLCLGYNRWELLEVIRILGPFPNVRNTLKGDVKVMKGKRSGFSGSGGAVSSISDSSGKESVRMNIAYNSMIDGTGKEILAGKATNVKYVDLDVWFATEKAIVCTMVNEDLDGDAVADPLTSGNGERATNVKYVDLDVWFATEKAIVCTMVNEDLDGDVVADPLTSGNGERVLLFVAEDDLDGSLEKLPNDREDLDGDVVADPLTSGNGERVLLLVAEDDLDGSLEKLRAA</sequence>
<organism evidence="3 4">
    <name type="scientific">Cyclotella atomus</name>
    <dbReference type="NCBI Taxonomy" id="382360"/>
    <lineage>
        <taxon>Eukaryota</taxon>
        <taxon>Sar</taxon>
        <taxon>Stramenopiles</taxon>
        <taxon>Ochrophyta</taxon>
        <taxon>Bacillariophyta</taxon>
        <taxon>Coscinodiscophyceae</taxon>
        <taxon>Thalassiosirophycidae</taxon>
        <taxon>Stephanodiscales</taxon>
        <taxon>Stephanodiscaceae</taxon>
        <taxon>Cyclotella</taxon>
    </lineage>
</organism>
<dbReference type="AlphaFoldDB" id="A0ABD3P8G2"/>
<reference evidence="3 4" key="1">
    <citation type="submission" date="2024-10" db="EMBL/GenBank/DDBJ databases">
        <title>Updated reference genomes for cyclostephanoid diatoms.</title>
        <authorList>
            <person name="Roberts W.R."/>
            <person name="Alverson A.J."/>
        </authorList>
    </citation>
    <scope>NUCLEOTIDE SEQUENCE [LARGE SCALE GENOMIC DNA]</scope>
    <source>
        <strain evidence="3 4">AJA010-31</strain>
    </source>
</reference>
<feature type="chain" id="PRO_5044798637" evidence="2">
    <location>
        <begin position="20"/>
        <end position="466"/>
    </location>
</feature>
<evidence type="ECO:0000256" key="1">
    <source>
        <dbReference type="SAM" id="MobiDB-lite"/>
    </source>
</evidence>
<dbReference type="Proteomes" id="UP001530400">
    <property type="component" value="Unassembled WGS sequence"/>
</dbReference>
<feature type="signal peptide" evidence="2">
    <location>
        <begin position="1"/>
        <end position="19"/>
    </location>
</feature>